<evidence type="ECO:0000313" key="3">
    <source>
        <dbReference type="RefSeq" id="XP_026497930.2"/>
    </source>
</evidence>
<dbReference type="AlphaFoldDB" id="A0A8B8ILF2"/>
<dbReference type="PANTHER" id="PTHR21106:SF2">
    <property type="entry name" value="NADH DEHYDROGENASE [UBIQUINONE] 1 BETA SUBCOMPLEX SUBUNIT 6"/>
    <property type="match status" value="1"/>
</dbReference>
<feature type="transmembrane region" description="Helical" evidence="1">
    <location>
        <begin position="89"/>
        <end position="110"/>
    </location>
</feature>
<protein>
    <submittedName>
        <fullName evidence="3">Uncharacterized protein LOC113402030</fullName>
    </submittedName>
</protein>
<gene>
    <name evidence="3" type="primary">LOC113402030</name>
</gene>
<dbReference type="Proteomes" id="UP001652626">
    <property type="component" value="Chromosome 2"/>
</dbReference>
<name>A0A8B8ILF2_VANTA</name>
<keyword evidence="2" id="KW-1185">Reference proteome</keyword>
<keyword evidence="1" id="KW-1133">Transmembrane helix</keyword>
<evidence type="ECO:0000256" key="1">
    <source>
        <dbReference type="SAM" id="Phobius"/>
    </source>
</evidence>
<dbReference type="RefSeq" id="XP_026497930.2">
    <property type="nucleotide sequence ID" value="XM_026642145.2"/>
</dbReference>
<dbReference type="OrthoDB" id="5824032at2759"/>
<dbReference type="GeneID" id="113402030"/>
<dbReference type="Pfam" id="PF09782">
    <property type="entry name" value="NDUF_B6"/>
    <property type="match status" value="1"/>
</dbReference>
<reference evidence="3" key="2">
    <citation type="submission" date="2025-08" db="UniProtKB">
        <authorList>
            <consortium name="RefSeq"/>
        </authorList>
    </citation>
    <scope>IDENTIFICATION</scope>
    <source>
        <tissue evidence="3">Whole body</tissue>
    </source>
</reference>
<keyword evidence="1" id="KW-0472">Membrane</keyword>
<proteinExistence type="predicted"/>
<sequence length="165" mass="18964">MAQTAGVKPIAIAGRVASERERCLGMTDAERAWRKQWLKDQVLASNEPVHVEEYWKERTNPIRRFYRKPLDVLFNKLTPMLGVQRAADYRYITGKLGLAAVGVLAIHYYFKYSGNDWTKKGGWRVTRTKPMVLPGQPGFPYKSQRTKDSDFADRGYSNSLIFDSK</sequence>
<reference evidence="2" key="1">
    <citation type="submission" date="2025-05" db="UniProtKB">
        <authorList>
            <consortium name="RefSeq"/>
        </authorList>
    </citation>
    <scope>NUCLEOTIDE SEQUENCE [LARGE SCALE GENOMIC DNA]</scope>
</reference>
<evidence type="ECO:0000313" key="2">
    <source>
        <dbReference type="Proteomes" id="UP001652626"/>
    </source>
</evidence>
<organism evidence="2 3">
    <name type="scientific">Vanessa tameamea</name>
    <name type="common">Kamehameha butterfly</name>
    <dbReference type="NCBI Taxonomy" id="334116"/>
    <lineage>
        <taxon>Eukaryota</taxon>
        <taxon>Metazoa</taxon>
        <taxon>Ecdysozoa</taxon>
        <taxon>Arthropoda</taxon>
        <taxon>Hexapoda</taxon>
        <taxon>Insecta</taxon>
        <taxon>Pterygota</taxon>
        <taxon>Neoptera</taxon>
        <taxon>Endopterygota</taxon>
        <taxon>Lepidoptera</taxon>
        <taxon>Glossata</taxon>
        <taxon>Ditrysia</taxon>
        <taxon>Papilionoidea</taxon>
        <taxon>Nymphalidae</taxon>
        <taxon>Nymphalinae</taxon>
        <taxon>Vanessa</taxon>
    </lineage>
</organism>
<dbReference type="OMA" id="IRFWTGK"/>
<dbReference type="PANTHER" id="PTHR21106">
    <property type="entry name" value="NADH DEHYDROGENASE [UBIQUINONE] 1 BETA SUBCOMPLEX SUBUNIT 6"/>
    <property type="match status" value="1"/>
</dbReference>
<dbReference type="GO" id="GO:0005739">
    <property type="term" value="C:mitochondrion"/>
    <property type="evidence" value="ECO:0007669"/>
    <property type="project" value="GOC"/>
</dbReference>
<keyword evidence="1" id="KW-0812">Transmembrane</keyword>
<accession>A0A8B8ILF2</accession>
<dbReference type="InterPro" id="IPR019174">
    <property type="entry name" value="NADH_DH_b-subcmplx_su6"/>
</dbReference>
<dbReference type="GO" id="GO:0006120">
    <property type="term" value="P:mitochondrial electron transport, NADH to ubiquinone"/>
    <property type="evidence" value="ECO:0007669"/>
    <property type="project" value="InterPro"/>
</dbReference>